<gene>
    <name evidence="2" type="primary">AlNc14C553G12137</name>
    <name evidence="2" type="ORF">ALNC14_136430</name>
</gene>
<evidence type="ECO:0000313" key="2">
    <source>
        <dbReference type="EMBL" id="CCA27499.1"/>
    </source>
</evidence>
<protein>
    <submittedName>
        <fullName evidence="2">AlNc14C553G12137 protein</fullName>
    </submittedName>
</protein>
<sequence>MYAFNRFNKPMALSQWIRRKRHKLIITVGQTYFIPSTEYPMDKRTHDEALMQQLLQHTTGRISPTFVQVVQSTIIRWLAHGTLSPLLFFRLGPSPGTRAFLPTGKGTKGQGSTTGIEHPFL</sequence>
<reference evidence="2" key="1">
    <citation type="journal article" date="2011" name="PLoS Biol.">
        <title>Gene gain and loss during evolution of obligate parasitism in the white rust pathogen of Arabidopsis thaliana.</title>
        <authorList>
            <person name="Kemen E."/>
            <person name="Gardiner A."/>
            <person name="Schultz-Larsen T."/>
            <person name="Kemen A.C."/>
            <person name="Balmuth A.L."/>
            <person name="Robert-Seilaniantz A."/>
            <person name="Bailey K."/>
            <person name="Holub E."/>
            <person name="Studholme D.J."/>
            <person name="Maclean D."/>
            <person name="Jones J.D."/>
        </authorList>
    </citation>
    <scope>NUCLEOTIDE SEQUENCE</scope>
</reference>
<proteinExistence type="predicted"/>
<dbReference type="HOGENOM" id="CLU_2042401_0_0_1"/>
<evidence type="ECO:0000256" key="1">
    <source>
        <dbReference type="SAM" id="MobiDB-lite"/>
    </source>
</evidence>
<accession>F0X145</accession>
<feature type="region of interest" description="Disordered" evidence="1">
    <location>
        <begin position="101"/>
        <end position="121"/>
    </location>
</feature>
<organism evidence="2">
    <name type="scientific">Albugo laibachii Nc14</name>
    <dbReference type="NCBI Taxonomy" id="890382"/>
    <lineage>
        <taxon>Eukaryota</taxon>
        <taxon>Sar</taxon>
        <taxon>Stramenopiles</taxon>
        <taxon>Oomycota</taxon>
        <taxon>Peronosporomycetes</taxon>
        <taxon>Albuginales</taxon>
        <taxon>Albuginaceae</taxon>
        <taxon>Albugo</taxon>
    </lineage>
</organism>
<dbReference type="AlphaFoldDB" id="F0X145"/>
<reference evidence="2" key="2">
    <citation type="submission" date="2011-02" db="EMBL/GenBank/DDBJ databases">
        <authorList>
            <person name="MacLean D."/>
        </authorList>
    </citation>
    <scope>NUCLEOTIDE SEQUENCE</scope>
</reference>
<dbReference type="EMBL" id="FR824583">
    <property type="protein sequence ID" value="CCA27499.1"/>
    <property type="molecule type" value="Genomic_DNA"/>
</dbReference>
<name>F0X145_9STRA</name>